<comment type="caution">
    <text evidence="2">The sequence shown here is derived from an EMBL/GenBank/DDBJ whole genome shotgun (WGS) entry which is preliminary data.</text>
</comment>
<organism evidence="2 3">
    <name type="scientific">Chitinophaga hostae</name>
    <dbReference type="NCBI Taxonomy" id="2831022"/>
    <lineage>
        <taxon>Bacteria</taxon>
        <taxon>Pseudomonadati</taxon>
        <taxon>Bacteroidota</taxon>
        <taxon>Chitinophagia</taxon>
        <taxon>Chitinophagales</taxon>
        <taxon>Chitinophagaceae</taxon>
        <taxon>Chitinophaga</taxon>
    </lineage>
</organism>
<reference evidence="2 3" key="1">
    <citation type="submission" date="2021-04" db="EMBL/GenBank/DDBJ databases">
        <title>Chitinophaga sp. nov., isolated from the rhizosphere soil.</title>
        <authorList>
            <person name="He S."/>
        </authorList>
    </citation>
    <scope>NUCLEOTIDE SEQUENCE [LARGE SCALE GENOMIC DNA]</scope>
    <source>
        <strain evidence="2 3">2R12</strain>
    </source>
</reference>
<proteinExistence type="predicted"/>
<sequence>MKERFFNILRSYLKFAPEAEVFDWNEPLKNMGLDSMASINLVIVIEDEFGIIIPDEYLNAATFRSAATLYQMIGKVMDTTDTIK</sequence>
<dbReference type="SUPFAM" id="SSF47336">
    <property type="entry name" value="ACP-like"/>
    <property type="match status" value="1"/>
</dbReference>
<protein>
    <recommendedName>
        <fullName evidence="1">Carrier domain-containing protein</fullName>
    </recommendedName>
</protein>
<evidence type="ECO:0000313" key="3">
    <source>
        <dbReference type="Proteomes" id="UP000676386"/>
    </source>
</evidence>
<dbReference type="Pfam" id="PF00550">
    <property type="entry name" value="PP-binding"/>
    <property type="match status" value="1"/>
</dbReference>
<gene>
    <name evidence="2" type="ORF">KE626_30895</name>
</gene>
<dbReference type="Proteomes" id="UP000676386">
    <property type="component" value="Unassembled WGS sequence"/>
</dbReference>
<dbReference type="Gene3D" id="1.10.1200.10">
    <property type="entry name" value="ACP-like"/>
    <property type="match status" value="1"/>
</dbReference>
<dbReference type="InterPro" id="IPR036736">
    <property type="entry name" value="ACP-like_sf"/>
</dbReference>
<feature type="domain" description="Carrier" evidence="1">
    <location>
        <begin position="1"/>
        <end position="80"/>
    </location>
</feature>
<evidence type="ECO:0000259" key="1">
    <source>
        <dbReference type="PROSITE" id="PS50075"/>
    </source>
</evidence>
<keyword evidence="3" id="KW-1185">Reference proteome</keyword>
<dbReference type="EMBL" id="JAGTXB010000025">
    <property type="protein sequence ID" value="MBS0031780.1"/>
    <property type="molecule type" value="Genomic_DNA"/>
</dbReference>
<dbReference type="RefSeq" id="WP_211976942.1">
    <property type="nucleotide sequence ID" value="NZ_CBFHAM010000012.1"/>
</dbReference>
<name>A0ABS5J9L0_9BACT</name>
<evidence type="ECO:0000313" key="2">
    <source>
        <dbReference type="EMBL" id="MBS0031780.1"/>
    </source>
</evidence>
<dbReference type="PROSITE" id="PS50075">
    <property type="entry name" value="CARRIER"/>
    <property type="match status" value="1"/>
</dbReference>
<dbReference type="InterPro" id="IPR009081">
    <property type="entry name" value="PP-bd_ACP"/>
</dbReference>
<accession>A0ABS5J9L0</accession>